<gene>
    <name evidence="3" type="ORF">PSON_ATCC_30995.1.T0840004</name>
</gene>
<dbReference type="GO" id="GO:0097361">
    <property type="term" value="C:cytosolic [4Fe-4S] assembly targeting complex"/>
    <property type="evidence" value="ECO:0007669"/>
    <property type="project" value="TreeGrafter"/>
</dbReference>
<keyword evidence="4" id="KW-1185">Reference proteome</keyword>
<evidence type="ECO:0000256" key="1">
    <source>
        <dbReference type="PROSITE-ProRule" id="PRU00221"/>
    </source>
</evidence>
<evidence type="ECO:0000313" key="4">
    <source>
        <dbReference type="Proteomes" id="UP000692954"/>
    </source>
</evidence>
<evidence type="ECO:0000256" key="2">
    <source>
        <dbReference type="SAM" id="Coils"/>
    </source>
</evidence>
<feature type="repeat" description="WD" evidence="1">
    <location>
        <begin position="501"/>
        <end position="532"/>
    </location>
</feature>
<reference evidence="3" key="1">
    <citation type="submission" date="2021-01" db="EMBL/GenBank/DDBJ databases">
        <authorList>
            <consortium name="Genoscope - CEA"/>
            <person name="William W."/>
        </authorList>
    </citation>
    <scope>NUCLEOTIDE SEQUENCE</scope>
</reference>
<name>A0A8S1PQ81_9CILI</name>
<organism evidence="3 4">
    <name type="scientific">Paramecium sonneborni</name>
    <dbReference type="NCBI Taxonomy" id="65129"/>
    <lineage>
        <taxon>Eukaryota</taxon>
        <taxon>Sar</taxon>
        <taxon>Alveolata</taxon>
        <taxon>Ciliophora</taxon>
        <taxon>Intramacronucleata</taxon>
        <taxon>Oligohymenophorea</taxon>
        <taxon>Peniculida</taxon>
        <taxon>Parameciidae</taxon>
        <taxon>Paramecium</taxon>
    </lineage>
</organism>
<keyword evidence="2" id="KW-0175">Coiled coil</keyword>
<dbReference type="GO" id="GO:0016226">
    <property type="term" value="P:iron-sulfur cluster assembly"/>
    <property type="evidence" value="ECO:0007669"/>
    <property type="project" value="TreeGrafter"/>
</dbReference>
<proteinExistence type="predicted"/>
<dbReference type="AlphaFoldDB" id="A0A8S1PQ81"/>
<feature type="coiled-coil region" evidence="2">
    <location>
        <begin position="243"/>
        <end position="299"/>
    </location>
</feature>
<dbReference type="SMART" id="SM00320">
    <property type="entry name" value="WD40"/>
    <property type="match status" value="4"/>
</dbReference>
<dbReference type="InterPro" id="IPR001680">
    <property type="entry name" value="WD40_rpt"/>
</dbReference>
<accession>A0A8S1PQ81</accession>
<dbReference type="PROSITE" id="PS50294">
    <property type="entry name" value="WD_REPEATS_REGION"/>
    <property type="match status" value="2"/>
</dbReference>
<comment type="caution">
    <text evidence="3">The sequence shown here is derived from an EMBL/GenBank/DDBJ whole genome shotgun (WGS) entry which is preliminary data.</text>
</comment>
<dbReference type="PANTHER" id="PTHR19920">
    <property type="entry name" value="WD40 PROTEIN CIAO1"/>
    <property type="match status" value="1"/>
</dbReference>
<dbReference type="EMBL" id="CAJJDN010000084">
    <property type="protein sequence ID" value="CAD8105171.1"/>
    <property type="molecule type" value="Genomic_DNA"/>
</dbReference>
<evidence type="ECO:0000313" key="3">
    <source>
        <dbReference type="EMBL" id="CAD8105171.1"/>
    </source>
</evidence>
<keyword evidence="1" id="KW-0853">WD repeat</keyword>
<dbReference type="PANTHER" id="PTHR19920:SF0">
    <property type="entry name" value="CYTOSOLIC IRON-SULFUR PROTEIN ASSEMBLY PROTEIN CIAO1-RELATED"/>
    <property type="match status" value="1"/>
</dbReference>
<sequence>MIYLEKCSEHSEDIVAIDIKEQSAQKRGLCTKCWAVKDKKEVMHIQDSINQINQAKQLLKEDRTHQLQINLENIYKLSESLDQLKIFYIQQIEQISTSIKKWTQSIQKIEEDFMNKVQSQKSNDYQIFLRFIKEEENNFKLNQTAFLKDIDQLIQTLDQPELLSKCILNLKKTFVIETIIEKEHHDEEIQNLNLLCEDHQEKIILFDLSQERTSSKRIVCQYCLDSYSSLNYKSVKFVQNQWREISQNRLENMQNHSNQLKNKIKSISESFGILKKDLIKSLDNANKNLQDHYDEYSIKLDSTRLQMNKSWEEMSKEEIIKILLELSNLNNQSISVDPLLNEYNYQDNQINEVIKDTVLCLQECQESQYNKINGLTNNILIVNDMKSKVKESNKEVGCQIMIETMDQSLNKSIFLELKQKELDLSINLKQTQHLIIHSQISSQQQQQLKPFTYNQTKVIKQKEWCRAIAINKDNSILVVACVKQIKVFDFKEEQLKQTQLLNEHSDDVRTLNFMKKSNQFISGSDDKSIIIWCMNENNQWICKLKLNGHTHYVYCLILNNNEDIIISGSGDQTIKFWIKQNEWVCSQTITDHTNDIYGLSINDQQNKVISCGCDNLILVIEQSSHNQKWNVIQKITVEQYGIRICFINDEVFTFQPKCKEQMQIYQMNSTNKQFLKTKDIMVKSEYSDDNYQFPSQYIKQKCLIICKNGQNLNLIRKKQNGDLALEQSIEFGTHIVYGQMSDDGEYLITWNNKQKKIQIRKYEEN</sequence>
<dbReference type="FunFam" id="2.130.10.10:FF:001434">
    <property type="entry name" value="Uncharacterized protein"/>
    <property type="match status" value="1"/>
</dbReference>
<evidence type="ECO:0008006" key="5">
    <source>
        <dbReference type="Google" id="ProtNLM"/>
    </source>
</evidence>
<protein>
    <recommendedName>
        <fullName evidence="5">WD domain, G-beta repeat protein</fullName>
    </recommendedName>
</protein>
<dbReference type="OrthoDB" id="412867at2759"/>
<dbReference type="PROSITE" id="PS50082">
    <property type="entry name" value="WD_REPEATS_2"/>
    <property type="match status" value="2"/>
</dbReference>
<dbReference type="Proteomes" id="UP000692954">
    <property type="component" value="Unassembled WGS sequence"/>
</dbReference>
<dbReference type="Pfam" id="PF00400">
    <property type="entry name" value="WD40"/>
    <property type="match status" value="3"/>
</dbReference>
<feature type="repeat" description="WD" evidence="1">
    <location>
        <begin position="546"/>
        <end position="577"/>
    </location>
</feature>